<keyword evidence="5 8" id="KW-0812">Transmembrane</keyword>
<feature type="transmembrane region" description="Helical" evidence="8">
    <location>
        <begin position="47"/>
        <end position="66"/>
    </location>
</feature>
<organism evidence="9 10">
    <name type="scientific">Limoniibacter endophyticus</name>
    <dbReference type="NCBI Taxonomy" id="1565040"/>
    <lineage>
        <taxon>Bacteria</taxon>
        <taxon>Pseudomonadati</taxon>
        <taxon>Pseudomonadota</taxon>
        <taxon>Alphaproteobacteria</taxon>
        <taxon>Hyphomicrobiales</taxon>
        <taxon>Bartonellaceae</taxon>
        <taxon>Limoniibacter</taxon>
    </lineage>
</organism>
<feature type="transmembrane region" description="Helical" evidence="8">
    <location>
        <begin position="139"/>
        <end position="160"/>
    </location>
</feature>
<protein>
    <recommendedName>
        <fullName evidence="8">Probable membrane transporter protein</fullName>
    </recommendedName>
</protein>
<comment type="subcellular location">
    <subcellularLocation>
        <location evidence="1 8">Cell membrane</location>
        <topology evidence="1 8">Multi-pass membrane protein</topology>
    </subcellularLocation>
</comment>
<dbReference type="InterPro" id="IPR002781">
    <property type="entry name" value="TM_pro_TauE-like"/>
</dbReference>
<keyword evidence="7 8" id="KW-0472">Membrane</keyword>
<evidence type="ECO:0000256" key="4">
    <source>
        <dbReference type="ARBA" id="ARBA00022475"/>
    </source>
</evidence>
<keyword evidence="10" id="KW-1185">Reference proteome</keyword>
<feature type="transmembrane region" description="Helical" evidence="8">
    <location>
        <begin position="6"/>
        <end position="35"/>
    </location>
</feature>
<evidence type="ECO:0000313" key="10">
    <source>
        <dbReference type="Proteomes" id="UP000641137"/>
    </source>
</evidence>
<dbReference type="GO" id="GO:0005886">
    <property type="term" value="C:plasma membrane"/>
    <property type="evidence" value="ECO:0007669"/>
    <property type="project" value="UniProtKB-SubCell"/>
</dbReference>
<evidence type="ECO:0000256" key="5">
    <source>
        <dbReference type="ARBA" id="ARBA00022692"/>
    </source>
</evidence>
<feature type="transmembrane region" description="Helical" evidence="8">
    <location>
        <begin position="228"/>
        <end position="249"/>
    </location>
</feature>
<gene>
    <name evidence="9" type="ORF">GCM10010136_29140</name>
</gene>
<feature type="transmembrane region" description="Helical" evidence="8">
    <location>
        <begin position="198"/>
        <end position="216"/>
    </location>
</feature>
<comment type="similarity">
    <text evidence="2 8">Belongs to the 4-toluene sulfonate uptake permease (TSUP) (TC 2.A.102) family.</text>
</comment>
<name>A0A8J3DJA4_9HYPH</name>
<evidence type="ECO:0000256" key="1">
    <source>
        <dbReference type="ARBA" id="ARBA00004651"/>
    </source>
</evidence>
<reference evidence="9" key="1">
    <citation type="journal article" date="2014" name="Int. J. Syst. Evol. Microbiol.">
        <title>Complete genome sequence of Corynebacterium casei LMG S-19264T (=DSM 44701T), isolated from a smear-ripened cheese.</title>
        <authorList>
            <consortium name="US DOE Joint Genome Institute (JGI-PGF)"/>
            <person name="Walter F."/>
            <person name="Albersmeier A."/>
            <person name="Kalinowski J."/>
            <person name="Ruckert C."/>
        </authorList>
    </citation>
    <scope>NUCLEOTIDE SEQUENCE</scope>
    <source>
        <strain evidence="9">KCTC 42097</strain>
    </source>
</reference>
<evidence type="ECO:0000313" key="9">
    <source>
        <dbReference type="EMBL" id="GHC77724.1"/>
    </source>
</evidence>
<feature type="transmembrane region" description="Helical" evidence="8">
    <location>
        <begin position="99"/>
        <end position="119"/>
    </location>
</feature>
<evidence type="ECO:0000256" key="6">
    <source>
        <dbReference type="ARBA" id="ARBA00022989"/>
    </source>
</evidence>
<dbReference type="Proteomes" id="UP000641137">
    <property type="component" value="Unassembled WGS sequence"/>
</dbReference>
<keyword evidence="3" id="KW-0813">Transport</keyword>
<reference evidence="9" key="2">
    <citation type="submission" date="2020-09" db="EMBL/GenBank/DDBJ databases">
        <authorList>
            <person name="Sun Q."/>
            <person name="Kim S."/>
        </authorList>
    </citation>
    <scope>NUCLEOTIDE SEQUENCE</scope>
    <source>
        <strain evidence="9">KCTC 42097</strain>
    </source>
</reference>
<keyword evidence="4 8" id="KW-1003">Cell membrane</keyword>
<dbReference type="PANTHER" id="PTHR30269:SF37">
    <property type="entry name" value="MEMBRANE TRANSPORTER PROTEIN"/>
    <property type="match status" value="1"/>
</dbReference>
<dbReference type="EMBL" id="BMZO01000010">
    <property type="protein sequence ID" value="GHC77724.1"/>
    <property type="molecule type" value="Genomic_DNA"/>
</dbReference>
<dbReference type="AlphaFoldDB" id="A0A8J3DJA4"/>
<feature type="transmembrane region" description="Helical" evidence="8">
    <location>
        <begin position="72"/>
        <end position="92"/>
    </location>
</feature>
<sequence length="253" mass="27178">MSLLDLALFFALAGVAAYVQTLTGFAFGLIVMGVVGLSGLLPLRDAAAVLSILTLFNAAAMLKSGWTHVRLPTLWMICCASIPMALVGYGMLDFFANTHLLVLQLLLGAIIVGSSFQLLGEAKVDVHRHGAGAMLLYGGLGGIMGGMFSTSGPPIVYHLYRLPWPREAVRETLVAVFAINSLFRTVFVFADGTFPEPSMWPAFLAVFPVLAGTYLARHLPPPLSKQQFRWLVFVLLLASGLSLAIPALIKMLT</sequence>
<comment type="caution">
    <text evidence="9">The sequence shown here is derived from an EMBL/GenBank/DDBJ whole genome shotgun (WGS) entry which is preliminary data.</text>
</comment>
<dbReference type="PANTHER" id="PTHR30269">
    <property type="entry name" value="TRANSMEMBRANE PROTEIN YFCA"/>
    <property type="match status" value="1"/>
</dbReference>
<evidence type="ECO:0000256" key="3">
    <source>
        <dbReference type="ARBA" id="ARBA00022448"/>
    </source>
</evidence>
<proteinExistence type="inferred from homology"/>
<dbReference type="InterPro" id="IPR052017">
    <property type="entry name" value="TSUP"/>
</dbReference>
<dbReference type="Pfam" id="PF01925">
    <property type="entry name" value="TauE"/>
    <property type="match status" value="1"/>
</dbReference>
<evidence type="ECO:0000256" key="8">
    <source>
        <dbReference type="RuleBase" id="RU363041"/>
    </source>
</evidence>
<evidence type="ECO:0000256" key="2">
    <source>
        <dbReference type="ARBA" id="ARBA00009142"/>
    </source>
</evidence>
<keyword evidence="6 8" id="KW-1133">Transmembrane helix</keyword>
<dbReference type="RefSeq" id="WP_189491700.1">
    <property type="nucleotide sequence ID" value="NZ_BMZO01000010.1"/>
</dbReference>
<evidence type="ECO:0000256" key="7">
    <source>
        <dbReference type="ARBA" id="ARBA00023136"/>
    </source>
</evidence>
<accession>A0A8J3DJA4</accession>